<dbReference type="PANTHER" id="PTHR30272">
    <property type="entry name" value="3-HYDROXYACYL-[ACYL-CARRIER-PROTEIN] DEHYDRATASE"/>
    <property type="match status" value="1"/>
</dbReference>
<dbReference type="CDD" id="cd01288">
    <property type="entry name" value="FabZ"/>
    <property type="match status" value="1"/>
</dbReference>
<comment type="catalytic activity">
    <reaction evidence="1 10">
        <text>a (3R)-hydroxyacyl-[ACP] = a (2E)-enoyl-[ACP] + H2O</text>
        <dbReference type="Rhea" id="RHEA:13097"/>
        <dbReference type="Rhea" id="RHEA-COMP:9925"/>
        <dbReference type="Rhea" id="RHEA-COMP:9945"/>
        <dbReference type="ChEBI" id="CHEBI:15377"/>
        <dbReference type="ChEBI" id="CHEBI:78784"/>
        <dbReference type="ChEBI" id="CHEBI:78827"/>
        <dbReference type="EC" id="4.2.1.59"/>
    </reaction>
</comment>
<keyword evidence="7 10" id="KW-0443">Lipid metabolism</keyword>
<keyword evidence="4 10" id="KW-0963">Cytoplasm</keyword>
<keyword evidence="8 10" id="KW-0456">Lyase</keyword>
<dbReference type="GO" id="GO:0016020">
    <property type="term" value="C:membrane"/>
    <property type="evidence" value="ECO:0007669"/>
    <property type="project" value="GOC"/>
</dbReference>
<dbReference type="AlphaFoldDB" id="A0A1N7LEP6"/>
<evidence type="ECO:0000256" key="4">
    <source>
        <dbReference type="ARBA" id="ARBA00022490"/>
    </source>
</evidence>
<evidence type="ECO:0000313" key="12">
    <source>
        <dbReference type="Proteomes" id="UP000186156"/>
    </source>
</evidence>
<accession>A0A1N7LEP6</accession>
<protein>
    <recommendedName>
        <fullName evidence="10">3-hydroxyacyl-[acyl-carrier-protein] dehydratase FabZ</fullName>
        <ecNumber evidence="10">4.2.1.59</ecNumber>
    </recommendedName>
    <alternativeName>
        <fullName evidence="10">(3R)-hydroxymyristoyl-[acyl-carrier-protein] dehydratase</fullName>
        <shortName evidence="10">(3R)-hydroxymyristoyl-ACP dehydrase</shortName>
    </alternativeName>
    <alternativeName>
        <fullName evidence="10">Beta-hydroxyacyl-ACP dehydratase</fullName>
    </alternativeName>
</protein>
<dbReference type="InterPro" id="IPR013114">
    <property type="entry name" value="FabA_FabZ"/>
</dbReference>
<dbReference type="EMBL" id="FTOO01000003">
    <property type="protein sequence ID" value="SIS72257.1"/>
    <property type="molecule type" value="Genomic_DNA"/>
</dbReference>
<dbReference type="EC" id="4.2.1.59" evidence="10"/>
<dbReference type="GO" id="GO:0005737">
    <property type="term" value="C:cytoplasm"/>
    <property type="evidence" value="ECO:0007669"/>
    <property type="project" value="UniProtKB-SubCell"/>
</dbReference>
<dbReference type="GO" id="GO:0006633">
    <property type="term" value="P:fatty acid biosynthetic process"/>
    <property type="evidence" value="ECO:0007669"/>
    <property type="project" value="UniProtKB-UniRule"/>
</dbReference>
<dbReference type="GO" id="GO:0019171">
    <property type="term" value="F:(3R)-hydroxyacyl-[acyl-carrier-protein] dehydratase activity"/>
    <property type="evidence" value="ECO:0007669"/>
    <property type="project" value="UniProtKB-EC"/>
</dbReference>
<reference evidence="12" key="1">
    <citation type="submission" date="2017-01" db="EMBL/GenBank/DDBJ databases">
        <authorList>
            <person name="Varghese N."/>
            <person name="Submissions S."/>
        </authorList>
    </citation>
    <scope>NUCLEOTIDE SEQUENCE [LARGE SCALE GENOMIC DNA]</scope>
    <source>
        <strain evidence="12">DSM 16176</strain>
    </source>
</reference>
<dbReference type="InterPro" id="IPR010084">
    <property type="entry name" value="FabZ"/>
</dbReference>
<keyword evidence="5 10" id="KW-0444">Lipid biosynthesis</keyword>
<evidence type="ECO:0000256" key="2">
    <source>
        <dbReference type="ARBA" id="ARBA00004496"/>
    </source>
</evidence>
<keyword evidence="12" id="KW-1185">Reference proteome</keyword>
<dbReference type="GO" id="GO:0009245">
    <property type="term" value="P:lipid A biosynthetic process"/>
    <property type="evidence" value="ECO:0007669"/>
    <property type="project" value="UniProtKB-UniRule"/>
</dbReference>
<dbReference type="HAMAP" id="MF_00406">
    <property type="entry name" value="FabZ"/>
    <property type="match status" value="1"/>
</dbReference>
<dbReference type="Gene3D" id="3.10.129.10">
    <property type="entry name" value="Hotdog Thioesterase"/>
    <property type="match status" value="1"/>
</dbReference>
<dbReference type="Pfam" id="PF07977">
    <property type="entry name" value="FabA"/>
    <property type="match status" value="1"/>
</dbReference>
<evidence type="ECO:0000256" key="10">
    <source>
        <dbReference type="HAMAP-Rule" id="MF_00406"/>
    </source>
</evidence>
<comment type="subcellular location">
    <subcellularLocation>
        <location evidence="2 10">Cytoplasm</location>
    </subcellularLocation>
</comment>
<dbReference type="STRING" id="252246.SAMN05421799_10391"/>
<dbReference type="NCBIfam" id="TIGR01750">
    <property type="entry name" value="fabZ"/>
    <property type="match status" value="1"/>
</dbReference>
<feature type="active site" evidence="10">
    <location>
        <position position="55"/>
    </location>
</feature>
<evidence type="ECO:0000256" key="6">
    <source>
        <dbReference type="ARBA" id="ARBA00022556"/>
    </source>
</evidence>
<evidence type="ECO:0000256" key="7">
    <source>
        <dbReference type="ARBA" id="ARBA00023098"/>
    </source>
</evidence>
<evidence type="ECO:0000256" key="9">
    <source>
        <dbReference type="ARBA" id="ARBA00025049"/>
    </source>
</evidence>
<evidence type="ECO:0000256" key="8">
    <source>
        <dbReference type="ARBA" id="ARBA00023239"/>
    </source>
</evidence>
<name>A0A1N7LEP6_9BACL</name>
<proteinExistence type="inferred from homology"/>
<dbReference type="FunFam" id="3.10.129.10:FF:000001">
    <property type="entry name" value="3-hydroxyacyl-[acyl-carrier-protein] dehydratase FabZ"/>
    <property type="match status" value="1"/>
</dbReference>
<keyword evidence="6 10" id="KW-0441">Lipid A biosynthesis</keyword>
<comment type="similarity">
    <text evidence="3 10">Belongs to the thioester dehydratase family. FabZ subfamily.</text>
</comment>
<sequence length="151" mass="16653">MESMEWKLPLGIDEIQQILPHRYPFLLVDRVTEIEDGRAVGYKLVTVNEPHFQGHFPSYPIMPGVLIVEAMAQLGGVAILSDPAYRGKRPLLAGIDGARFRGEVRPGDRLDMEVVIDRMKGRMGRGAGRAWVDGKLVAEATILFAIADGEA</sequence>
<dbReference type="PANTHER" id="PTHR30272:SF1">
    <property type="entry name" value="3-HYDROXYACYL-[ACYL-CARRIER-PROTEIN] DEHYDRATASE"/>
    <property type="match status" value="1"/>
</dbReference>
<organism evidence="11 12">
    <name type="scientific">Alicyclobacillus vulcanalis</name>
    <dbReference type="NCBI Taxonomy" id="252246"/>
    <lineage>
        <taxon>Bacteria</taxon>
        <taxon>Bacillati</taxon>
        <taxon>Bacillota</taxon>
        <taxon>Bacilli</taxon>
        <taxon>Bacillales</taxon>
        <taxon>Alicyclobacillaceae</taxon>
        <taxon>Alicyclobacillus</taxon>
    </lineage>
</organism>
<dbReference type="NCBIfam" id="NF000582">
    <property type="entry name" value="PRK00006.1"/>
    <property type="match status" value="1"/>
</dbReference>
<gene>
    <name evidence="10" type="primary">fabZ</name>
    <name evidence="11" type="ORF">SAMN05421799_10391</name>
</gene>
<dbReference type="InterPro" id="IPR029069">
    <property type="entry name" value="HotDog_dom_sf"/>
</dbReference>
<evidence type="ECO:0000256" key="3">
    <source>
        <dbReference type="ARBA" id="ARBA00009174"/>
    </source>
</evidence>
<evidence type="ECO:0000256" key="1">
    <source>
        <dbReference type="ARBA" id="ARBA00001055"/>
    </source>
</evidence>
<comment type="function">
    <text evidence="9 10">Involved in unsaturated fatty acids biosynthesis. Catalyzes the dehydration of short chain beta-hydroxyacyl-ACPs and long chain saturated and unsaturated beta-hydroxyacyl-ACPs.</text>
</comment>
<dbReference type="Proteomes" id="UP000186156">
    <property type="component" value="Unassembled WGS sequence"/>
</dbReference>
<evidence type="ECO:0000313" key="11">
    <source>
        <dbReference type="EMBL" id="SIS72257.1"/>
    </source>
</evidence>
<dbReference type="SUPFAM" id="SSF54637">
    <property type="entry name" value="Thioesterase/thiol ester dehydrase-isomerase"/>
    <property type="match status" value="1"/>
</dbReference>
<evidence type="ECO:0000256" key="5">
    <source>
        <dbReference type="ARBA" id="ARBA00022516"/>
    </source>
</evidence>